<feature type="transmembrane region" description="Helical" evidence="6">
    <location>
        <begin position="870"/>
        <end position="893"/>
    </location>
</feature>
<dbReference type="Proteomes" id="UP001217089">
    <property type="component" value="Unassembled WGS sequence"/>
</dbReference>
<feature type="transmembrane region" description="Helical" evidence="6">
    <location>
        <begin position="185"/>
        <end position="207"/>
    </location>
</feature>
<evidence type="ECO:0000256" key="5">
    <source>
        <dbReference type="SAM" id="MobiDB-lite"/>
    </source>
</evidence>
<feature type="transmembrane region" description="Helical" evidence="6">
    <location>
        <begin position="334"/>
        <end position="358"/>
    </location>
</feature>
<feature type="transmembrane region" description="Helical" evidence="6">
    <location>
        <begin position="103"/>
        <end position="131"/>
    </location>
</feature>
<feature type="transmembrane region" description="Helical" evidence="6">
    <location>
        <begin position="800"/>
        <end position="825"/>
    </location>
</feature>
<comment type="subcellular location">
    <subcellularLocation>
        <location evidence="1">Membrane</location>
        <topology evidence="1">Multi-pass membrane protein</topology>
    </subcellularLocation>
</comment>
<feature type="region of interest" description="Disordered" evidence="5">
    <location>
        <begin position="221"/>
        <end position="240"/>
    </location>
</feature>
<feature type="transmembrane region" description="Helical" evidence="6">
    <location>
        <begin position="1147"/>
        <end position="1171"/>
    </location>
</feature>
<feature type="transmembrane region" description="Helical" evidence="6">
    <location>
        <begin position="1306"/>
        <end position="1339"/>
    </location>
</feature>
<evidence type="ECO:0000313" key="8">
    <source>
        <dbReference type="Proteomes" id="UP001217089"/>
    </source>
</evidence>
<name>A0ABQ9FIR3_TEGGR</name>
<dbReference type="SUPFAM" id="SSF48652">
    <property type="entry name" value="Tetraspanin"/>
    <property type="match status" value="1"/>
</dbReference>
<evidence type="ECO:0000256" key="1">
    <source>
        <dbReference type="ARBA" id="ARBA00004141"/>
    </source>
</evidence>
<evidence type="ECO:0000256" key="3">
    <source>
        <dbReference type="ARBA" id="ARBA00022989"/>
    </source>
</evidence>
<protein>
    <submittedName>
        <fullName evidence="7">Uncharacterized protein</fullName>
    </submittedName>
</protein>
<feature type="transmembrane region" description="Helical" evidence="6">
    <location>
        <begin position="21"/>
        <end position="43"/>
    </location>
</feature>
<keyword evidence="4 6" id="KW-0472">Membrane</keyword>
<keyword evidence="3 6" id="KW-1133">Transmembrane helix</keyword>
<evidence type="ECO:0000256" key="6">
    <source>
        <dbReference type="SAM" id="Phobius"/>
    </source>
</evidence>
<proteinExistence type="predicted"/>
<gene>
    <name evidence="7" type="ORF">KUTeg_006179</name>
</gene>
<evidence type="ECO:0000256" key="4">
    <source>
        <dbReference type="ARBA" id="ARBA00023136"/>
    </source>
</evidence>
<feature type="transmembrane region" description="Helical" evidence="6">
    <location>
        <begin position="370"/>
        <end position="392"/>
    </location>
</feature>
<comment type="caution">
    <text evidence="7">The sequence shown here is derived from an EMBL/GenBank/DDBJ whole genome shotgun (WGS) entry which is preliminary data.</text>
</comment>
<feature type="transmembrane region" description="Helical" evidence="6">
    <location>
        <begin position="1264"/>
        <end position="1286"/>
    </location>
</feature>
<reference evidence="7 8" key="1">
    <citation type="submission" date="2022-12" db="EMBL/GenBank/DDBJ databases">
        <title>Chromosome-level genome of Tegillarca granosa.</title>
        <authorList>
            <person name="Kim J."/>
        </authorList>
    </citation>
    <scope>NUCLEOTIDE SEQUENCE [LARGE SCALE GENOMIC DNA]</scope>
    <source>
        <strain evidence="7">Teg-2019</strain>
        <tissue evidence="7">Adductor muscle</tissue>
    </source>
</reference>
<feature type="transmembrane region" description="Helical" evidence="6">
    <location>
        <begin position="958"/>
        <end position="981"/>
    </location>
</feature>
<feature type="transmembrane region" description="Helical" evidence="6">
    <location>
        <begin position="763"/>
        <end position="788"/>
    </location>
</feature>
<feature type="transmembrane region" description="Helical" evidence="6">
    <location>
        <begin position="284"/>
        <end position="308"/>
    </location>
</feature>
<feature type="transmembrane region" description="Helical" evidence="6">
    <location>
        <begin position="605"/>
        <end position="631"/>
    </location>
</feature>
<dbReference type="InterPro" id="IPR008952">
    <property type="entry name" value="Tetraspanin_EC2_sf"/>
</dbReference>
<keyword evidence="2 6" id="KW-0812">Transmembrane</keyword>
<evidence type="ECO:0000256" key="2">
    <source>
        <dbReference type="ARBA" id="ARBA00022692"/>
    </source>
</evidence>
<dbReference type="Pfam" id="PF00335">
    <property type="entry name" value="Tetraspanin"/>
    <property type="match status" value="1"/>
</dbReference>
<feature type="transmembrane region" description="Helical" evidence="6">
    <location>
        <begin position="651"/>
        <end position="669"/>
    </location>
</feature>
<feature type="transmembrane region" description="Helical" evidence="6">
    <location>
        <begin position="1026"/>
        <end position="1048"/>
    </location>
</feature>
<dbReference type="EMBL" id="JARBDR010000328">
    <property type="protein sequence ID" value="KAJ8316165.1"/>
    <property type="molecule type" value="Genomic_DNA"/>
</dbReference>
<evidence type="ECO:0000313" key="7">
    <source>
        <dbReference type="EMBL" id="KAJ8316165.1"/>
    </source>
</evidence>
<feature type="transmembrane region" description="Helical" evidence="6">
    <location>
        <begin position="1092"/>
        <end position="1117"/>
    </location>
</feature>
<feature type="transmembrane region" description="Helical" evidence="6">
    <location>
        <begin position="75"/>
        <end position="96"/>
    </location>
</feature>
<feature type="transmembrane region" description="Helical" evidence="6">
    <location>
        <begin position="1346"/>
        <end position="1372"/>
    </location>
</feature>
<sequence length="1410" mass="160595">MVTSNITPTVKRGRLSVSANALLVCVVVLRYLTVGYFIVGLVVKVHEGMIKDSMIDALDQIWISGLPLGKVTNSLVLTLICLLPVYFLSGFLGILGGFCRNKLLLYIHVLSSLIFILADIVFLVFFGMILANHNNGHLRNEFTTLWDKFENRRFGSKVSTSFRELLGSGCYDRFGSLLDQYLKSYIAMLCISCVFEVGCIIFSDAVYRQIQNHEILQQKQREYNQQQSDQDGETTTSNGKAIDISNSRTALISTKAENSGCKGMCFDILTFTFSSCRRNTANSFIVGVKIFLLVLGCALVVHGVVFYYSDVTYNTTLNNIFDYLYFSGYQFRNILKGIAISSVTFGTLTMAVSIFGLINTCFEDRSKTAIYAGLLLFLIVAKAIAISLWAPIFSEMLWKMYDELLEQFRGFVSSGPNNFISWNFLFTLFSCCGLRYSGDFVDSGFNIASSWPKSCCKYVDTRSDNELFNFTSTQSCVVWEQGCVSSILTVIKTVSGVLVAILLLILILEIILLIHCYKRFVSISGSSNDSKTTEGMLTVLRNKFRLSGKRQKFIVSYWICHIFHMMFGLTFMTIGISCMYDKVFHHWKINDLLSQLSFSGHNFPYLLLCFTSVLISIGVLAVCFSFIALFIPNFVLPESIPFIVGKFMTRLTSRVFLSVEMICIVLFIITNIISMSLWIDVQVQILLIVLTDRVFKYLESSTSKDKNSEEQNVIENYDLSIHKEWKTICQVYGIGAMVIRFQSWMTDGVLDNLYSLTIEDQWLYNHAVFVVLLIPFIVTMLGFLSHILRLEVCRSGNVNIILAQSWVLFSFLVFNLAVVIVELIFIDRLYQRLNKTEEGNNLGKGMFKELWDKCFGRWINDTNMPGFTKIVTLFCLFNMIIMLVYLIFGIGAIRVRYLSWMDNIIIDLSKVYTEIFQLGELFSGLMITVFAVSVFIYAPMCMFGLIAVLRRSKILLSVLYGSLFLWIPINLIFLAFLSYFFRLVTNCRITTDYNTLANTYNTYEPNLSTAISQACRWTSINLVSRYAWVFFTYIILNFVIMIVLLILIDRIYLRINKSNQNNPVDIGLSALIWNKIFGRWINDEKMPGYTKIVTAFCILNIIGIPLHLIFSIGAVVIRNLNWMQTIISELSMVYTQGYQLGEMFSGVMIAVAVLSFFLHALTCVFGIFSVLRRSKRFSSVVYDCKNTENYGTNLADVYSTYESSLDTVLNIVQLILIDRIYLRINRSDTDNPTEKGLFSSLWSKIFKRCINEDKMPGFMKIVDGYCIFNLCTLPVELFFGIGAVVLRYQPFMTEIVLPNLDDLFTGIFQLGGIALGLMLGACIFCIFHAIINIIGIIVAIRLSRRLILVHGVINGMWVLIDVIFIVFLSYMFHLAFDCSADDYQTSMLGTYNTYKTSLSEVLQVRQYFVY</sequence>
<feature type="transmembrane region" description="Helical" evidence="6">
    <location>
        <begin position="921"/>
        <end position="946"/>
    </location>
</feature>
<feature type="transmembrane region" description="Helical" evidence="6">
    <location>
        <begin position="494"/>
        <end position="514"/>
    </location>
</feature>
<organism evidence="7 8">
    <name type="scientific">Tegillarca granosa</name>
    <name type="common">Malaysian cockle</name>
    <name type="synonym">Anadara granosa</name>
    <dbReference type="NCBI Taxonomy" id="220873"/>
    <lineage>
        <taxon>Eukaryota</taxon>
        <taxon>Metazoa</taxon>
        <taxon>Spiralia</taxon>
        <taxon>Lophotrochozoa</taxon>
        <taxon>Mollusca</taxon>
        <taxon>Bivalvia</taxon>
        <taxon>Autobranchia</taxon>
        <taxon>Pteriomorphia</taxon>
        <taxon>Arcoida</taxon>
        <taxon>Arcoidea</taxon>
        <taxon>Arcidae</taxon>
        <taxon>Tegillarca</taxon>
    </lineage>
</organism>
<dbReference type="InterPro" id="IPR018499">
    <property type="entry name" value="Tetraspanin/Peripherin"/>
</dbReference>
<feature type="transmembrane region" description="Helical" evidence="6">
    <location>
        <begin position="553"/>
        <end position="576"/>
    </location>
</feature>
<accession>A0ABQ9FIR3</accession>
<keyword evidence="8" id="KW-1185">Reference proteome</keyword>